<dbReference type="CDD" id="cd09212">
    <property type="entry name" value="PUB"/>
    <property type="match status" value="1"/>
</dbReference>
<feature type="compositionally biased region" description="Low complexity" evidence="1">
    <location>
        <begin position="222"/>
        <end position="238"/>
    </location>
</feature>
<keyword evidence="4" id="KW-1185">Reference proteome</keyword>
<dbReference type="GO" id="GO:0005737">
    <property type="term" value="C:cytoplasm"/>
    <property type="evidence" value="ECO:0007669"/>
    <property type="project" value="TreeGrafter"/>
</dbReference>
<dbReference type="Pfam" id="PF09409">
    <property type="entry name" value="PUB"/>
    <property type="match status" value="1"/>
</dbReference>
<reference evidence="3 4" key="1">
    <citation type="journal article" date="2015" name="Plant Cell">
        <title>Oil accumulation by the oleaginous diatom Fistulifera solaris as revealed by the genome and transcriptome.</title>
        <authorList>
            <person name="Tanaka T."/>
            <person name="Maeda Y."/>
            <person name="Veluchamy A."/>
            <person name="Tanaka M."/>
            <person name="Abida H."/>
            <person name="Marechal E."/>
            <person name="Bowler C."/>
            <person name="Muto M."/>
            <person name="Sunaga Y."/>
            <person name="Tanaka M."/>
            <person name="Yoshino T."/>
            <person name="Taniguchi T."/>
            <person name="Fukuda Y."/>
            <person name="Nemoto M."/>
            <person name="Matsumoto M."/>
            <person name="Wong P.S."/>
            <person name="Aburatani S."/>
            <person name="Fujibuchi W."/>
        </authorList>
    </citation>
    <scope>NUCLEOTIDE SEQUENCE [LARGE SCALE GENOMIC DNA]</scope>
    <source>
        <strain evidence="3 4">JPCC DA0580</strain>
    </source>
</reference>
<feature type="compositionally biased region" description="Polar residues" evidence="1">
    <location>
        <begin position="396"/>
        <end position="412"/>
    </location>
</feature>
<dbReference type="PANTHER" id="PTHR23153:SF38">
    <property type="entry name" value="UBX DOMAIN-CONTAINING PROTEIN 6"/>
    <property type="match status" value="1"/>
</dbReference>
<evidence type="ECO:0000259" key="2">
    <source>
        <dbReference type="PROSITE" id="PS50033"/>
    </source>
</evidence>
<accession>A0A1Z5KMD5</accession>
<dbReference type="InParanoid" id="A0A1Z5KMD5"/>
<gene>
    <name evidence="3" type="ORF">FisN_23Lh148</name>
</gene>
<dbReference type="SMART" id="SM00580">
    <property type="entry name" value="PUG"/>
    <property type="match status" value="1"/>
</dbReference>
<comment type="caution">
    <text evidence="3">The sequence shown here is derived from an EMBL/GenBank/DDBJ whole genome shotgun (WGS) entry which is preliminary data.</text>
</comment>
<name>A0A1Z5KMD5_FISSO</name>
<dbReference type="Gene3D" id="3.10.20.90">
    <property type="entry name" value="Phosphatidylinositol 3-kinase Catalytic Subunit, Chain A, domain 1"/>
    <property type="match status" value="1"/>
</dbReference>
<sequence>MTEHNEQDGTGTVSGLEEAIGLIFANSFDAESKVCLITLMKIIDNILQKPGDSKVRTIRLQNAAFASKVGSRKGGIEFLLACGFERSLAPAPLLANIKSGEEQLVLKDDRQSRLLAARRILTVRAVQDLGMKAEELPEYREPPVISLNSGAPSAAEFNPYVGHRFDAQSMAVGANLGPDQNYVSKTDSELQKLLEKQAKLEAQRQKINPEWRAFRPDESVNISASASASSPAEIGPSSNILGPSDSSLLAERMKKQQQDRLQREQGGFTTKAMRDLEKLKKEKVYSHVTLTVQFPDGYKLVGKFVPSDKIKLVLGSIQQQCLTIQNDFDLYITPPRRLLLPARTLKQEDLVPAAKVSVSWKQSPPQAPYLDESLFEVLKPISFPESKSIIDESKTKSAGSLSDQGAAKSTKSAADRESALLSKMMGGAKSILGSGTKKDPSSTSKKPKWFKS</sequence>
<dbReference type="Gene3D" id="1.20.58.2190">
    <property type="match status" value="1"/>
</dbReference>
<dbReference type="InterPro" id="IPR001012">
    <property type="entry name" value="UBX_dom"/>
</dbReference>
<feature type="region of interest" description="Disordered" evidence="1">
    <location>
        <begin position="394"/>
        <end position="452"/>
    </location>
</feature>
<evidence type="ECO:0000313" key="4">
    <source>
        <dbReference type="Proteomes" id="UP000198406"/>
    </source>
</evidence>
<dbReference type="OrthoDB" id="440781at2759"/>
<dbReference type="Proteomes" id="UP000198406">
    <property type="component" value="Unassembled WGS sequence"/>
</dbReference>
<feature type="region of interest" description="Disordered" evidence="1">
    <location>
        <begin position="222"/>
        <end position="245"/>
    </location>
</feature>
<dbReference type="Pfam" id="PF00789">
    <property type="entry name" value="UBX"/>
    <property type="match status" value="1"/>
</dbReference>
<proteinExistence type="predicted"/>
<organism evidence="3 4">
    <name type="scientific">Fistulifera solaris</name>
    <name type="common">Oleaginous diatom</name>
    <dbReference type="NCBI Taxonomy" id="1519565"/>
    <lineage>
        <taxon>Eukaryota</taxon>
        <taxon>Sar</taxon>
        <taxon>Stramenopiles</taxon>
        <taxon>Ochrophyta</taxon>
        <taxon>Bacillariophyta</taxon>
        <taxon>Bacillariophyceae</taxon>
        <taxon>Bacillariophycidae</taxon>
        <taxon>Naviculales</taxon>
        <taxon>Naviculaceae</taxon>
        <taxon>Fistulifera</taxon>
    </lineage>
</organism>
<dbReference type="InterPro" id="IPR029071">
    <property type="entry name" value="Ubiquitin-like_domsf"/>
</dbReference>
<dbReference type="SUPFAM" id="SSF143503">
    <property type="entry name" value="PUG domain-like"/>
    <property type="match status" value="1"/>
</dbReference>
<feature type="domain" description="UBX" evidence="2">
    <location>
        <begin position="283"/>
        <end position="358"/>
    </location>
</feature>
<dbReference type="PANTHER" id="PTHR23153">
    <property type="entry name" value="UBX-RELATED"/>
    <property type="match status" value="1"/>
</dbReference>
<dbReference type="InterPro" id="IPR036339">
    <property type="entry name" value="PUB-like_dom_sf"/>
</dbReference>
<protein>
    <recommendedName>
        <fullName evidence="2">UBX domain-containing protein</fullName>
    </recommendedName>
</protein>
<dbReference type="SUPFAM" id="SSF54236">
    <property type="entry name" value="Ubiquitin-like"/>
    <property type="match status" value="1"/>
</dbReference>
<dbReference type="EMBL" id="BDSP01000255">
    <property type="protein sequence ID" value="GAX27285.1"/>
    <property type="molecule type" value="Genomic_DNA"/>
</dbReference>
<dbReference type="InterPro" id="IPR018997">
    <property type="entry name" value="PUB_domain"/>
</dbReference>
<dbReference type="PROSITE" id="PS50033">
    <property type="entry name" value="UBX"/>
    <property type="match status" value="1"/>
</dbReference>
<dbReference type="AlphaFoldDB" id="A0A1Z5KMD5"/>
<evidence type="ECO:0000256" key="1">
    <source>
        <dbReference type="SAM" id="MobiDB-lite"/>
    </source>
</evidence>
<evidence type="ECO:0000313" key="3">
    <source>
        <dbReference type="EMBL" id="GAX27285.1"/>
    </source>
</evidence>